<comment type="similarity">
    <text evidence="2">Belongs to the sterol desaturase family.</text>
</comment>
<dbReference type="PANTHER" id="PTHR11863">
    <property type="entry name" value="STEROL DESATURASE"/>
    <property type="match status" value="1"/>
</dbReference>
<dbReference type="Pfam" id="PF04116">
    <property type="entry name" value="FA_hydroxylase"/>
    <property type="match status" value="1"/>
</dbReference>
<keyword evidence="3 6" id="KW-0812">Transmembrane</keyword>
<dbReference type="Proteomes" id="UP000515121">
    <property type="component" value="Unplaced"/>
</dbReference>
<dbReference type="OrthoDB" id="408954at2759"/>
<evidence type="ECO:0000256" key="1">
    <source>
        <dbReference type="ARBA" id="ARBA00004370"/>
    </source>
</evidence>
<organism evidence="8 9">
    <name type="scientific">Durio zibethinus</name>
    <name type="common">Durian</name>
    <dbReference type="NCBI Taxonomy" id="66656"/>
    <lineage>
        <taxon>Eukaryota</taxon>
        <taxon>Viridiplantae</taxon>
        <taxon>Streptophyta</taxon>
        <taxon>Embryophyta</taxon>
        <taxon>Tracheophyta</taxon>
        <taxon>Spermatophyta</taxon>
        <taxon>Magnoliopsida</taxon>
        <taxon>eudicotyledons</taxon>
        <taxon>Gunneridae</taxon>
        <taxon>Pentapetalae</taxon>
        <taxon>rosids</taxon>
        <taxon>malvids</taxon>
        <taxon>Malvales</taxon>
        <taxon>Malvaceae</taxon>
        <taxon>Helicteroideae</taxon>
        <taxon>Durio</taxon>
    </lineage>
</organism>
<feature type="transmembrane region" description="Helical" evidence="6">
    <location>
        <begin position="168"/>
        <end position="186"/>
    </location>
</feature>
<feature type="transmembrane region" description="Helical" evidence="6">
    <location>
        <begin position="82"/>
        <end position="105"/>
    </location>
</feature>
<reference evidence="9" key="1">
    <citation type="submission" date="2025-08" db="UniProtKB">
        <authorList>
            <consortium name="RefSeq"/>
        </authorList>
    </citation>
    <scope>IDENTIFICATION</scope>
    <source>
        <tissue evidence="9">Fruit stalk</tissue>
    </source>
</reference>
<dbReference type="GO" id="GO:0005506">
    <property type="term" value="F:iron ion binding"/>
    <property type="evidence" value="ECO:0007669"/>
    <property type="project" value="InterPro"/>
</dbReference>
<dbReference type="GeneID" id="111317762"/>
<dbReference type="InterPro" id="IPR006694">
    <property type="entry name" value="Fatty_acid_hydroxylase"/>
</dbReference>
<dbReference type="GO" id="GO:0008610">
    <property type="term" value="P:lipid biosynthetic process"/>
    <property type="evidence" value="ECO:0007669"/>
    <property type="project" value="InterPro"/>
</dbReference>
<gene>
    <name evidence="9" type="primary">LOC111317762</name>
</gene>
<protein>
    <submittedName>
        <fullName evidence="9">Sphinganine C4-monooxygenase 2-like</fullName>
    </submittedName>
</protein>
<dbReference type="InterPro" id="IPR050307">
    <property type="entry name" value="Sterol_Desaturase_Related"/>
</dbReference>
<evidence type="ECO:0000256" key="3">
    <source>
        <dbReference type="ARBA" id="ARBA00022692"/>
    </source>
</evidence>
<dbReference type="GO" id="GO:0016020">
    <property type="term" value="C:membrane"/>
    <property type="evidence" value="ECO:0007669"/>
    <property type="project" value="UniProtKB-SubCell"/>
</dbReference>
<keyword evidence="4 6" id="KW-1133">Transmembrane helix</keyword>
<evidence type="ECO:0000259" key="7">
    <source>
        <dbReference type="Pfam" id="PF04116"/>
    </source>
</evidence>
<comment type="subcellular location">
    <subcellularLocation>
        <location evidence="1">Membrane</location>
    </subcellularLocation>
</comment>
<evidence type="ECO:0000256" key="6">
    <source>
        <dbReference type="SAM" id="Phobius"/>
    </source>
</evidence>
<evidence type="ECO:0000256" key="5">
    <source>
        <dbReference type="ARBA" id="ARBA00023136"/>
    </source>
</evidence>
<proteinExistence type="inferred from homology"/>
<name>A0A6P6BFL9_DURZI</name>
<dbReference type="RefSeq" id="XP_022775902.1">
    <property type="nucleotide sequence ID" value="XM_022920167.1"/>
</dbReference>
<keyword evidence="5 6" id="KW-0472">Membrane</keyword>
<feature type="transmembrane region" description="Helical" evidence="6">
    <location>
        <begin position="126"/>
        <end position="148"/>
    </location>
</feature>
<keyword evidence="8" id="KW-1185">Reference proteome</keyword>
<evidence type="ECO:0000256" key="2">
    <source>
        <dbReference type="ARBA" id="ARBA00009324"/>
    </source>
</evidence>
<dbReference type="GO" id="GO:0016491">
    <property type="term" value="F:oxidoreductase activity"/>
    <property type="evidence" value="ECO:0007669"/>
    <property type="project" value="InterPro"/>
</dbReference>
<evidence type="ECO:0000313" key="8">
    <source>
        <dbReference type="Proteomes" id="UP000515121"/>
    </source>
</evidence>
<dbReference type="AlphaFoldDB" id="A0A6P6BFL9"/>
<sequence length="333" mass="38410">MKTIANQAIEFGGSEQWKNRLWKGDEHIKFLERSDGNPLDGGKVVFRWPKLSNQNLDLGSSRRFLVNPNGENQADFWLSDEMLVALMPVVVYWVYAGMYTALGSWGDNYRLHSKKDEDEMNLVSKVTVVKGVLLQQFLQVLAVLLLFLVTEGNGDGFSAEQPSSWIDIARQVIIAMLVMDTYHYFFHRFVLHNKFLYRYIHSHHHRLVVPYPFGAIYSHPLEAFLADTISGSLSLVFSGMSARTSIFFFSFAAIKNVDDHCGLLLPGNPFHIFFRNNTVYHDLHHQLHGTKYNFSQPFFVMWDKILGTHMPYSLEKRAEGGFEVRLTKDYKED</sequence>
<evidence type="ECO:0000313" key="9">
    <source>
        <dbReference type="RefSeq" id="XP_022775902.1"/>
    </source>
</evidence>
<evidence type="ECO:0000256" key="4">
    <source>
        <dbReference type="ARBA" id="ARBA00022989"/>
    </source>
</evidence>
<feature type="domain" description="Fatty acid hydroxylase" evidence="7">
    <location>
        <begin position="173"/>
        <end position="308"/>
    </location>
</feature>
<dbReference type="KEGG" id="dzi:111317762"/>
<accession>A0A6P6BFL9</accession>